<gene>
    <name evidence="6" type="ORF">A2799_00315</name>
</gene>
<dbReference type="InterPro" id="IPR003439">
    <property type="entry name" value="ABC_transporter-like_ATP-bd"/>
</dbReference>
<protein>
    <recommendedName>
        <fullName evidence="5">ABC transporter domain-containing protein</fullName>
    </recommendedName>
</protein>
<evidence type="ECO:0000256" key="3">
    <source>
        <dbReference type="ARBA" id="ARBA00022741"/>
    </source>
</evidence>
<keyword evidence="3" id="KW-0547">Nucleotide-binding</keyword>
<dbReference type="AlphaFoldDB" id="A0A1F7GLJ2"/>
<dbReference type="Pfam" id="PF00005">
    <property type="entry name" value="ABC_tran"/>
    <property type="match status" value="1"/>
</dbReference>
<dbReference type="GO" id="GO:0005524">
    <property type="term" value="F:ATP binding"/>
    <property type="evidence" value="ECO:0007669"/>
    <property type="project" value="UniProtKB-KW"/>
</dbReference>
<evidence type="ECO:0000256" key="2">
    <source>
        <dbReference type="ARBA" id="ARBA00022448"/>
    </source>
</evidence>
<evidence type="ECO:0000313" key="6">
    <source>
        <dbReference type="EMBL" id="OGK19566.1"/>
    </source>
</evidence>
<dbReference type="InterPro" id="IPR027417">
    <property type="entry name" value="P-loop_NTPase"/>
</dbReference>
<proteinExistence type="inferred from homology"/>
<evidence type="ECO:0000256" key="4">
    <source>
        <dbReference type="ARBA" id="ARBA00022840"/>
    </source>
</evidence>
<dbReference type="SMART" id="SM00382">
    <property type="entry name" value="AAA"/>
    <property type="match status" value="1"/>
</dbReference>
<dbReference type="EMBL" id="MFZH01000009">
    <property type="protein sequence ID" value="OGK19566.1"/>
    <property type="molecule type" value="Genomic_DNA"/>
</dbReference>
<dbReference type="SUPFAM" id="SSF52540">
    <property type="entry name" value="P-loop containing nucleoside triphosphate hydrolases"/>
    <property type="match status" value="1"/>
</dbReference>
<keyword evidence="4" id="KW-0067">ATP-binding</keyword>
<dbReference type="CDD" id="cd03230">
    <property type="entry name" value="ABC_DR_subfamily_A"/>
    <property type="match status" value="1"/>
</dbReference>
<dbReference type="PANTHER" id="PTHR42711">
    <property type="entry name" value="ABC TRANSPORTER ATP-BINDING PROTEIN"/>
    <property type="match status" value="1"/>
</dbReference>
<dbReference type="PROSITE" id="PS50893">
    <property type="entry name" value="ABC_TRANSPORTER_2"/>
    <property type="match status" value="1"/>
</dbReference>
<dbReference type="Proteomes" id="UP000176850">
    <property type="component" value="Unassembled WGS sequence"/>
</dbReference>
<feature type="domain" description="ABC transporter" evidence="5">
    <location>
        <begin position="2"/>
        <end position="225"/>
    </location>
</feature>
<reference evidence="6 7" key="1">
    <citation type="journal article" date="2016" name="Nat. Commun.">
        <title>Thousands of microbial genomes shed light on interconnected biogeochemical processes in an aquifer system.</title>
        <authorList>
            <person name="Anantharaman K."/>
            <person name="Brown C.T."/>
            <person name="Hug L.A."/>
            <person name="Sharon I."/>
            <person name="Castelle C.J."/>
            <person name="Probst A.J."/>
            <person name="Thomas B.C."/>
            <person name="Singh A."/>
            <person name="Wilkins M.J."/>
            <person name="Karaoz U."/>
            <person name="Brodie E.L."/>
            <person name="Williams K.H."/>
            <person name="Hubbard S.S."/>
            <person name="Banfield J.F."/>
        </authorList>
    </citation>
    <scope>NUCLEOTIDE SEQUENCE [LARGE SCALE GENOMIC DNA]</scope>
</reference>
<comment type="caution">
    <text evidence="6">The sequence shown here is derived from an EMBL/GenBank/DDBJ whole genome shotgun (WGS) entry which is preliminary data.</text>
</comment>
<evidence type="ECO:0000256" key="1">
    <source>
        <dbReference type="ARBA" id="ARBA00005417"/>
    </source>
</evidence>
<evidence type="ECO:0000259" key="5">
    <source>
        <dbReference type="PROSITE" id="PS50893"/>
    </source>
</evidence>
<keyword evidence="2" id="KW-0813">Transport</keyword>
<comment type="similarity">
    <text evidence="1">Belongs to the ABC transporter superfamily.</text>
</comment>
<dbReference type="InterPro" id="IPR050763">
    <property type="entry name" value="ABC_transporter_ATP-binding"/>
</dbReference>
<organism evidence="6 7">
    <name type="scientific">Candidatus Roizmanbacteria bacterium RIFCSPHIGHO2_01_FULL_39_24</name>
    <dbReference type="NCBI Taxonomy" id="1802032"/>
    <lineage>
        <taxon>Bacteria</taxon>
        <taxon>Candidatus Roizmaniibacteriota</taxon>
    </lineage>
</organism>
<dbReference type="Gene3D" id="3.40.50.300">
    <property type="entry name" value="P-loop containing nucleotide triphosphate hydrolases"/>
    <property type="match status" value="1"/>
</dbReference>
<sequence>MITCDHVTIQFGAKRAVDDLTFSIKENGVIGLLGPNGAGKTTTMRLLIGHLSPTSGTVSIFYKNPKTDRIETLSQIGYLAENNPLYPEMRVLEYLQFVSCMKNADLPPDLFSQVNIESVLNTRIEELSRGIKQRVGLAAALIGNPKLLILDEPTSGLDPIEQEKIQQLILNRAHNTTILLSTHILSEVEHISTRLLMIDHGKLVYDGKTPKEKGAVEALFKKHIAI</sequence>
<dbReference type="InterPro" id="IPR003593">
    <property type="entry name" value="AAA+_ATPase"/>
</dbReference>
<accession>A0A1F7GLJ2</accession>
<evidence type="ECO:0000313" key="7">
    <source>
        <dbReference type="Proteomes" id="UP000176850"/>
    </source>
</evidence>
<dbReference type="GO" id="GO:0016887">
    <property type="term" value="F:ATP hydrolysis activity"/>
    <property type="evidence" value="ECO:0007669"/>
    <property type="project" value="InterPro"/>
</dbReference>
<dbReference type="PANTHER" id="PTHR42711:SF5">
    <property type="entry name" value="ABC TRANSPORTER ATP-BINDING PROTEIN NATA"/>
    <property type="match status" value="1"/>
</dbReference>
<name>A0A1F7GLJ2_9BACT</name>